<evidence type="ECO:0000313" key="1">
    <source>
        <dbReference type="EMBL" id="QBZ58482.1"/>
    </source>
</evidence>
<dbReference type="PANTHER" id="PTHR30383">
    <property type="entry name" value="THIOESTERASE 1/PROTEASE 1/LYSOPHOSPHOLIPASE L1"/>
    <property type="match status" value="1"/>
</dbReference>
<accession>A0A4P7N9R6</accession>
<evidence type="ECO:0000313" key="2">
    <source>
        <dbReference type="Proteomes" id="UP000294847"/>
    </source>
</evidence>
<dbReference type="InterPro" id="IPR036514">
    <property type="entry name" value="SGNH_hydro_sf"/>
</dbReference>
<proteinExistence type="predicted"/>
<dbReference type="GO" id="GO:0004622">
    <property type="term" value="F:phosphatidylcholine lysophospholipase activity"/>
    <property type="evidence" value="ECO:0007669"/>
    <property type="project" value="TreeGrafter"/>
</dbReference>
<dbReference type="InterPro" id="IPR001087">
    <property type="entry name" value="GDSL"/>
</dbReference>
<dbReference type="Proteomes" id="UP000294847">
    <property type="component" value="Chromosome 3"/>
</dbReference>
<organism evidence="1 2">
    <name type="scientific">Pyricularia oryzae</name>
    <name type="common">Rice blast fungus</name>
    <name type="synonym">Magnaporthe oryzae</name>
    <dbReference type="NCBI Taxonomy" id="318829"/>
    <lineage>
        <taxon>Eukaryota</taxon>
        <taxon>Fungi</taxon>
        <taxon>Dikarya</taxon>
        <taxon>Ascomycota</taxon>
        <taxon>Pezizomycotina</taxon>
        <taxon>Sordariomycetes</taxon>
        <taxon>Sordariomycetidae</taxon>
        <taxon>Magnaporthales</taxon>
        <taxon>Pyriculariaceae</taxon>
        <taxon>Pyricularia</taxon>
    </lineage>
</organism>
<gene>
    <name evidence="1" type="ORF">PoMZ_03435</name>
</gene>
<sequence>MKTDWSRALPTFLLSLGWLTRATVVPGDFELRIMVIGASISAGQTGGGVVSNGYRKPLADLLVNDGWDIDYVGTRSNGDMEDNQHEGYPGIRTEPLAKQTREKGVVEEFLPNLLLLNVGTNDCSQRVNATEARRIYTAMIDAVFAPAGQENRFLIASTLLPRREQDAGLQNCTTTFNEVVRDLVQTHPMSARLGLADMNTGFITVDDLAPGDNLHPSEEGFAKMADVWHDAILSNMDRLTPPE</sequence>
<dbReference type="EMBL" id="CP034206">
    <property type="protein sequence ID" value="QBZ58482.1"/>
    <property type="molecule type" value="Genomic_DNA"/>
</dbReference>
<dbReference type="SUPFAM" id="SSF52266">
    <property type="entry name" value="SGNH hydrolase"/>
    <property type="match status" value="1"/>
</dbReference>
<reference evidence="1 2" key="1">
    <citation type="journal article" date="2019" name="Mol. Biol. Evol.">
        <title>Blast fungal genomes show frequent chromosomal changes, gene gains and losses, and effector gene turnover.</title>
        <authorList>
            <person name="Gomez Luciano L.B."/>
            <person name="Jason Tsai I."/>
            <person name="Chuma I."/>
            <person name="Tosa Y."/>
            <person name="Chen Y.H."/>
            <person name="Li J.Y."/>
            <person name="Li M.Y."/>
            <person name="Jade Lu M.Y."/>
            <person name="Nakayashiki H."/>
            <person name="Li W.H."/>
        </authorList>
    </citation>
    <scope>NUCLEOTIDE SEQUENCE [LARGE SCALE GENOMIC DNA]</scope>
    <source>
        <strain evidence="1">MZ5-1-6</strain>
    </source>
</reference>
<dbReference type="InterPro" id="IPR051532">
    <property type="entry name" value="Ester_Hydrolysis_Enzymes"/>
</dbReference>
<dbReference type="Gene3D" id="3.40.50.1110">
    <property type="entry name" value="SGNH hydrolase"/>
    <property type="match status" value="1"/>
</dbReference>
<dbReference type="PANTHER" id="PTHR30383:SF5">
    <property type="entry name" value="SGNH HYDROLASE-TYPE ESTERASE DOMAIN-CONTAINING PROTEIN"/>
    <property type="match status" value="1"/>
</dbReference>
<protein>
    <submittedName>
        <fullName evidence="1">Uncharacterized protein</fullName>
    </submittedName>
</protein>
<dbReference type="Pfam" id="PF00657">
    <property type="entry name" value="Lipase_GDSL"/>
    <property type="match status" value="1"/>
</dbReference>
<name>A0A4P7N9R6_PYROR</name>
<dbReference type="AlphaFoldDB" id="A0A4P7N9R6"/>